<keyword evidence="1" id="KW-0732">Signal</keyword>
<comment type="caution">
    <text evidence="2">The sequence shown here is derived from an EMBL/GenBank/DDBJ whole genome shotgun (WGS) entry which is preliminary data.</text>
</comment>
<proteinExistence type="predicted"/>
<reference evidence="2 3" key="1">
    <citation type="submission" date="2024-07" db="EMBL/GenBank/DDBJ databases">
        <title>Section-level genome sequencing and comparative genomics of Aspergillus sections Usti and Cavernicolus.</title>
        <authorList>
            <consortium name="Lawrence Berkeley National Laboratory"/>
            <person name="Nybo J.L."/>
            <person name="Vesth T.C."/>
            <person name="Theobald S."/>
            <person name="Frisvad J.C."/>
            <person name="Larsen T.O."/>
            <person name="Kjaerboelling I."/>
            <person name="Rothschild-Mancinelli K."/>
            <person name="Lyhne E.K."/>
            <person name="Kogle M.E."/>
            <person name="Barry K."/>
            <person name="Clum A."/>
            <person name="Na H."/>
            <person name="Ledsgaard L."/>
            <person name="Lin J."/>
            <person name="Lipzen A."/>
            <person name="Kuo A."/>
            <person name="Riley R."/>
            <person name="Mondo S."/>
            <person name="Labutti K."/>
            <person name="Haridas S."/>
            <person name="Pangalinan J."/>
            <person name="Salamov A.A."/>
            <person name="Simmons B.A."/>
            <person name="Magnuson J.K."/>
            <person name="Chen J."/>
            <person name="Drula E."/>
            <person name="Henrissat B."/>
            <person name="Wiebenga A."/>
            <person name="Lubbers R.J."/>
            <person name="Gomes A.C."/>
            <person name="Macurrencykelacurrency M.R."/>
            <person name="Stajich J."/>
            <person name="Grigoriev I.V."/>
            <person name="Mortensen U.H."/>
            <person name="De Vries R.P."/>
            <person name="Baker S.E."/>
            <person name="Andersen M.R."/>
        </authorList>
    </citation>
    <scope>NUCLEOTIDE SEQUENCE [LARGE SCALE GENOMIC DNA]</scope>
    <source>
        <strain evidence="2 3">CBS 449.75</strain>
    </source>
</reference>
<dbReference type="GeneID" id="98145040"/>
<organism evidence="2 3">
    <name type="scientific">Aspergillus lucknowensis</name>
    <dbReference type="NCBI Taxonomy" id="176173"/>
    <lineage>
        <taxon>Eukaryota</taxon>
        <taxon>Fungi</taxon>
        <taxon>Dikarya</taxon>
        <taxon>Ascomycota</taxon>
        <taxon>Pezizomycotina</taxon>
        <taxon>Eurotiomycetes</taxon>
        <taxon>Eurotiomycetidae</taxon>
        <taxon>Eurotiales</taxon>
        <taxon>Aspergillaceae</taxon>
        <taxon>Aspergillus</taxon>
        <taxon>Aspergillus subgen. Nidulantes</taxon>
    </lineage>
</organism>
<evidence type="ECO:0000313" key="2">
    <source>
        <dbReference type="EMBL" id="KAL2863993.1"/>
    </source>
</evidence>
<evidence type="ECO:0000256" key="1">
    <source>
        <dbReference type="SAM" id="SignalP"/>
    </source>
</evidence>
<dbReference type="EMBL" id="JBFXLQ010000045">
    <property type="protein sequence ID" value="KAL2863993.1"/>
    <property type="molecule type" value="Genomic_DNA"/>
</dbReference>
<gene>
    <name evidence="2" type="ORF">BJX67DRAFT_362194</name>
</gene>
<keyword evidence="3" id="KW-1185">Reference proteome</keyword>
<feature type="signal peptide" evidence="1">
    <location>
        <begin position="1"/>
        <end position="17"/>
    </location>
</feature>
<accession>A0ABR4LHG3</accession>
<dbReference type="Proteomes" id="UP001610432">
    <property type="component" value="Unassembled WGS sequence"/>
</dbReference>
<dbReference type="RefSeq" id="XP_070882972.1">
    <property type="nucleotide sequence ID" value="XM_071029968.1"/>
</dbReference>
<sequence length="102" mass="11960">MKSPLYLLTAILPFTLALPSEEIEDNVHSLEERASKCKSNHEIKYYKWPCQQTGKYNPNENVEYQCKWSDGDWYKTSKNWWVKGSDVPNKCKKNLPNCKPTC</sequence>
<feature type="chain" id="PRO_5047170406" evidence="1">
    <location>
        <begin position="18"/>
        <end position="102"/>
    </location>
</feature>
<evidence type="ECO:0000313" key="3">
    <source>
        <dbReference type="Proteomes" id="UP001610432"/>
    </source>
</evidence>
<protein>
    <submittedName>
        <fullName evidence="2">Uncharacterized protein</fullName>
    </submittedName>
</protein>
<name>A0ABR4LHG3_9EURO</name>